<dbReference type="InterPro" id="IPR010997">
    <property type="entry name" value="HRDC-like_sf"/>
</dbReference>
<dbReference type="PANTHER" id="PTHR47649">
    <property type="entry name" value="RIBONUCLEASE D"/>
    <property type="match status" value="1"/>
</dbReference>
<dbReference type="Gene3D" id="1.10.150.80">
    <property type="entry name" value="HRDC domain"/>
    <property type="match status" value="2"/>
</dbReference>
<dbReference type="InterPro" id="IPR036397">
    <property type="entry name" value="RNaseH_sf"/>
</dbReference>
<dbReference type="InterPro" id="IPR041605">
    <property type="entry name" value="Exo_C"/>
</dbReference>
<dbReference type="PANTHER" id="PTHR47649:SF1">
    <property type="entry name" value="RIBONUCLEASE D"/>
    <property type="match status" value="1"/>
</dbReference>
<dbReference type="EMBL" id="JAXCEI010000003">
    <property type="protein sequence ID" value="MFA1538806.1"/>
    <property type="molecule type" value="Genomic_DNA"/>
</dbReference>
<dbReference type="RefSeq" id="WP_371948723.1">
    <property type="nucleotide sequence ID" value="NZ_JAXCEI010000003.1"/>
</dbReference>
<evidence type="ECO:0000256" key="1">
    <source>
        <dbReference type="SAM" id="MobiDB-lite"/>
    </source>
</evidence>
<dbReference type="InterPro" id="IPR002562">
    <property type="entry name" value="3'-5'_exonuclease_dom"/>
</dbReference>
<dbReference type="SUPFAM" id="SSF53098">
    <property type="entry name" value="Ribonuclease H-like"/>
    <property type="match status" value="1"/>
</dbReference>
<proteinExistence type="predicted"/>
<dbReference type="CDD" id="cd06142">
    <property type="entry name" value="RNaseD_exo"/>
    <property type="match status" value="1"/>
</dbReference>
<accession>A0ABV4Q6U5</accession>
<keyword evidence="4" id="KW-1185">Reference proteome</keyword>
<evidence type="ECO:0000313" key="3">
    <source>
        <dbReference type="EMBL" id="MFA1538806.1"/>
    </source>
</evidence>
<feature type="domain" description="HRDC" evidence="2">
    <location>
        <begin position="214"/>
        <end position="294"/>
    </location>
</feature>
<evidence type="ECO:0000313" key="4">
    <source>
        <dbReference type="Proteomes" id="UP001569963"/>
    </source>
</evidence>
<dbReference type="SUPFAM" id="SSF47819">
    <property type="entry name" value="HRDC-like"/>
    <property type="match status" value="1"/>
</dbReference>
<dbReference type="InterPro" id="IPR012337">
    <property type="entry name" value="RNaseH-like_sf"/>
</dbReference>
<feature type="region of interest" description="Disordered" evidence="1">
    <location>
        <begin position="292"/>
        <end position="312"/>
    </location>
</feature>
<dbReference type="Gene3D" id="3.30.420.10">
    <property type="entry name" value="Ribonuclease H-like superfamily/Ribonuclease H"/>
    <property type="match status" value="1"/>
</dbReference>
<gene>
    <name evidence="3" type="ORF">SM611_07695</name>
</gene>
<sequence>MLEPREGVPPVVITAAELDRVIAAFAAGTGPVAVDAERASGYRYGQRAYLIQLRRAGAGTALIDPIACPDLSGLDAALVDAEMVLHAANQDLPCLAEVGLVPRRLFDTELAGRLLGYPRVGLGSMVENVLGYLLEKGHSAADWSTRPLPEDWLRYAALDVELLVELREALQEELETAGKLEWALEEFAAILATPPKPPRPDPWRRTSGIHRVRNRRALATVREVWTARDKIAQERDLSPGRVLQDAAIIELAQKAPKTPAELQALPTMRGRGARRHQSAWLRAVARARDLSDRSLPESNLPGDGPPPAHRWADRDPEAAKRLTAARAVVAALADEHSMPSENLVQPDSIRRLAWTPPDESSPSAIGAALRDLGARAWQVELTAQPIAKAFLRLETKGDL</sequence>
<dbReference type="Pfam" id="PF00570">
    <property type="entry name" value="HRDC"/>
    <property type="match status" value="1"/>
</dbReference>
<comment type="caution">
    <text evidence="3">The sequence shown here is derived from an EMBL/GenBank/DDBJ whole genome shotgun (WGS) entry which is preliminary data.</text>
</comment>
<reference evidence="3 4" key="1">
    <citation type="submission" date="2023-11" db="EMBL/GenBank/DDBJ databases">
        <title>Actinomadura monticuli sp. nov., isolated from volcanic ash.</title>
        <authorList>
            <person name="Lee S.D."/>
            <person name="Yang H."/>
            <person name="Kim I.S."/>
        </authorList>
    </citation>
    <scope>NUCLEOTIDE SEQUENCE [LARGE SCALE GENOMIC DNA]</scope>
    <source>
        <strain evidence="3 4">DLS-62</strain>
    </source>
</reference>
<dbReference type="Pfam" id="PF01612">
    <property type="entry name" value="DNA_pol_A_exo1"/>
    <property type="match status" value="1"/>
</dbReference>
<name>A0ABV4Q6U5_9ACTN</name>
<evidence type="ECO:0000259" key="2">
    <source>
        <dbReference type="PROSITE" id="PS50967"/>
    </source>
</evidence>
<dbReference type="InterPro" id="IPR051086">
    <property type="entry name" value="RNase_D-like"/>
</dbReference>
<dbReference type="SMART" id="SM00341">
    <property type="entry name" value="HRDC"/>
    <property type="match status" value="1"/>
</dbReference>
<dbReference type="PROSITE" id="PS50967">
    <property type="entry name" value="HRDC"/>
    <property type="match status" value="1"/>
</dbReference>
<dbReference type="Proteomes" id="UP001569963">
    <property type="component" value="Unassembled WGS sequence"/>
</dbReference>
<organism evidence="3 4">
    <name type="scientific">Actinomadura monticuli</name>
    <dbReference type="NCBI Taxonomy" id="3097367"/>
    <lineage>
        <taxon>Bacteria</taxon>
        <taxon>Bacillati</taxon>
        <taxon>Actinomycetota</taxon>
        <taxon>Actinomycetes</taxon>
        <taxon>Streptosporangiales</taxon>
        <taxon>Thermomonosporaceae</taxon>
        <taxon>Actinomadura</taxon>
    </lineage>
</organism>
<dbReference type="SMART" id="SM00474">
    <property type="entry name" value="35EXOc"/>
    <property type="match status" value="1"/>
</dbReference>
<protein>
    <submittedName>
        <fullName evidence="3">Ribonuclease D</fullName>
    </submittedName>
</protein>
<dbReference type="InterPro" id="IPR002121">
    <property type="entry name" value="HRDC_dom"/>
</dbReference>
<dbReference type="Pfam" id="PF18305">
    <property type="entry name" value="DNA_pol_A_exoN"/>
    <property type="match status" value="1"/>
</dbReference>
<dbReference type="InterPro" id="IPR044876">
    <property type="entry name" value="HRDC_dom_sf"/>
</dbReference>